<dbReference type="InterPro" id="IPR026634">
    <property type="entry name" value="TPST-like"/>
</dbReference>
<keyword evidence="1 2" id="KW-0808">Transferase</keyword>
<evidence type="ECO:0000313" key="2">
    <source>
        <dbReference type="EMBL" id="RIJ43601.1"/>
    </source>
</evidence>
<dbReference type="GO" id="GO:0008476">
    <property type="term" value="F:protein-tyrosine sulfotransferase activity"/>
    <property type="evidence" value="ECO:0007669"/>
    <property type="project" value="InterPro"/>
</dbReference>
<comment type="caution">
    <text evidence="2">The sequence shown here is derived from an EMBL/GenBank/DDBJ whole genome shotgun (WGS) entry which is preliminary data.</text>
</comment>
<dbReference type="InterPro" id="IPR027417">
    <property type="entry name" value="P-loop_NTPase"/>
</dbReference>
<dbReference type="Gene3D" id="3.40.50.300">
    <property type="entry name" value="P-loop containing nucleotide triphosphate hydrolases"/>
    <property type="match status" value="1"/>
</dbReference>
<evidence type="ECO:0000256" key="1">
    <source>
        <dbReference type="ARBA" id="ARBA00022679"/>
    </source>
</evidence>
<name>A0A399SLH6_9BACT</name>
<proteinExistence type="predicted"/>
<dbReference type="PANTHER" id="PTHR12788">
    <property type="entry name" value="PROTEIN-TYROSINE SULFOTRANSFERASE 2"/>
    <property type="match status" value="1"/>
</dbReference>
<protein>
    <submittedName>
        <fullName evidence="2">Sulfotransferase</fullName>
    </submittedName>
</protein>
<dbReference type="AlphaFoldDB" id="A0A399SLH6"/>
<feature type="non-terminal residue" evidence="2">
    <location>
        <position position="172"/>
    </location>
</feature>
<dbReference type="Pfam" id="PF13469">
    <property type="entry name" value="Sulfotransfer_3"/>
    <property type="match status" value="1"/>
</dbReference>
<reference evidence="2 3" key="1">
    <citation type="submission" date="2018-08" db="EMBL/GenBank/DDBJ databases">
        <title>Pallidiluteibacterium maritimus gen. nov., sp. nov., isolated from coastal sediment.</title>
        <authorList>
            <person name="Zhou L.Y."/>
        </authorList>
    </citation>
    <scope>NUCLEOTIDE SEQUENCE [LARGE SCALE GENOMIC DNA]</scope>
    <source>
        <strain evidence="2 3">XSD2</strain>
    </source>
</reference>
<dbReference type="EMBL" id="QWGR01000262">
    <property type="protein sequence ID" value="RIJ43601.1"/>
    <property type="molecule type" value="Genomic_DNA"/>
</dbReference>
<dbReference type="SUPFAM" id="SSF52540">
    <property type="entry name" value="P-loop containing nucleoside triphosphate hydrolases"/>
    <property type="match status" value="1"/>
</dbReference>
<gene>
    <name evidence="2" type="ORF">D1614_24975</name>
</gene>
<organism evidence="2 3">
    <name type="scientific">Maribellus luteus</name>
    <dbReference type="NCBI Taxonomy" id="2305463"/>
    <lineage>
        <taxon>Bacteria</taxon>
        <taxon>Pseudomonadati</taxon>
        <taxon>Bacteroidota</taxon>
        <taxon>Bacteroidia</taxon>
        <taxon>Marinilabiliales</taxon>
        <taxon>Prolixibacteraceae</taxon>
        <taxon>Maribellus</taxon>
    </lineage>
</organism>
<dbReference type="Proteomes" id="UP000265926">
    <property type="component" value="Unassembled WGS sequence"/>
</dbReference>
<keyword evidence="3" id="KW-1185">Reference proteome</keyword>
<dbReference type="PANTHER" id="PTHR12788:SF10">
    <property type="entry name" value="PROTEIN-TYROSINE SULFOTRANSFERASE"/>
    <property type="match status" value="1"/>
</dbReference>
<sequence>MAELSEAEASERRDEYWRQVRSLGVEPAGKIFVDKQPLYTVYLPAVAKLFPEAKILFARRDPRDVVVSCLRRRFRGNTLVSEFTNLERAALLYDAVMMLADIYREKLTLDIYIHRHESLVEDFDTEVQAICAFIGVPWSEAMRDFAETAKRRDVRSPSAKQVRRGLYREGMG</sequence>
<evidence type="ECO:0000313" key="3">
    <source>
        <dbReference type="Proteomes" id="UP000265926"/>
    </source>
</evidence>
<accession>A0A399SLH6</accession>